<gene>
    <name evidence="1" type="ORF">Hamer_G004347</name>
</gene>
<comment type="caution">
    <text evidence="1">The sequence shown here is derived from an EMBL/GenBank/DDBJ whole genome shotgun (WGS) entry which is preliminary data.</text>
</comment>
<reference evidence="1" key="1">
    <citation type="journal article" date="2021" name="Sci. Adv.">
        <title>The American lobster genome reveals insights on longevity, neural, and immune adaptations.</title>
        <authorList>
            <person name="Polinski J.M."/>
            <person name="Zimin A.V."/>
            <person name="Clark K.F."/>
            <person name="Kohn A.B."/>
            <person name="Sadowski N."/>
            <person name="Timp W."/>
            <person name="Ptitsyn A."/>
            <person name="Khanna P."/>
            <person name="Romanova D.Y."/>
            <person name="Williams P."/>
            <person name="Greenwood S.J."/>
            <person name="Moroz L.L."/>
            <person name="Walt D.R."/>
            <person name="Bodnar A.G."/>
        </authorList>
    </citation>
    <scope>NUCLEOTIDE SEQUENCE</scope>
    <source>
        <strain evidence="1">GMGI-L3</strain>
    </source>
</reference>
<protein>
    <submittedName>
        <fullName evidence="1">Uncharacterized protein</fullName>
    </submittedName>
</protein>
<dbReference type="Proteomes" id="UP000747542">
    <property type="component" value="Unassembled WGS sequence"/>
</dbReference>
<dbReference type="EMBL" id="JAHLQT010026473">
    <property type="protein sequence ID" value="KAG7163242.1"/>
    <property type="molecule type" value="Genomic_DNA"/>
</dbReference>
<evidence type="ECO:0000313" key="1">
    <source>
        <dbReference type="EMBL" id="KAG7163242.1"/>
    </source>
</evidence>
<evidence type="ECO:0000313" key="2">
    <source>
        <dbReference type="Proteomes" id="UP000747542"/>
    </source>
</evidence>
<feature type="non-terminal residue" evidence="1">
    <location>
        <position position="1"/>
    </location>
</feature>
<sequence length="70" mass="8129">MVLEHQYGRVRSYLSSNSNTPNVVTTSSNDRAGEARAAIQSCRIESLQDIKQFFSYFDQDKYKCLNKVRY</sequence>
<dbReference type="AlphaFoldDB" id="A0A8J5JS75"/>
<organism evidence="1 2">
    <name type="scientific">Homarus americanus</name>
    <name type="common">American lobster</name>
    <dbReference type="NCBI Taxonomy" id="6706"/>
    <lineage>
        <taxon>Eukaryota</taxon>
        <taxon>Metazoa</taxon>
        <taxon>Ecdysozoa</taxon>
        <taxon>Arthropoda</taxon>
        <taxon>Crustacea</taxon>
        <taxon>Multicrustacea</taxon>
        <taxon>Malacostraca</taxon>
        <taxon>Eumalacostraca</taxon>
        <taxon>Eucarida</taxon>
        <taxon>Decapoda</taxon>
        <taxon>Pleocyemata</taxon>
        <taxon>Astacidea</taxon>
        <taxon>Nephropoidea</taxon>
        <taxon>Nephropidae</taxon>
        <taxon>Homarus</taxon>
    </lineage>
</organism>
<accession>A0A8J5JS75</accession>
<proteinExistence type="predicted"/>
<keyword evidence="2" id="KW-1185">Reference proteome</keyword>
<name>A0A8J5JS75_HOMAM</name>